<gene>
    <name evidence="3" type="ORF">GCM10022204_03570</name>
</gene>
<name>A0ABP7CM63_9ACTN</name>
<dbReference type="CDD" id="cd12797">
    <property type="entry name" value="M23_peptidase"/>
    <property type="match status" value="1"/>
</dbReference>
<dbReference type="Gene3D" id="2.70.70.10">
    <property type="entry name" value="Glucose Permease (Domain IIA)"/>
    <property type="match status" value="1"/>
</dbReference>
<feature type="compositionally biased region" description="Low complexity" evidence="1">
    <location>
        <begin position="57"/>
        <end position="68"/>
    </location>
</feature>
<evidence type="ECO:0000259" key="2">
    <source>
        <dbReference type="Pfam" id="PF01551"/>
    </source>
</evidence>
<proteinExistence type="predicted"/>
<dbReference type="Pfam" id="PF01551">
    <property type="entry name" value="Peptidase_M23"/>
    <property type="match status" value="1"/>
</dbReference>
<keyword evidence="4" id="KW-1185">Reference proteome</keyword>
<dbReference type="EMBL" id="BAAAYX010000002">
    <property type="protein sequence ID" value="GAA3691581.1"/>
    <property type="molecule type" value="Genomic_DNA"/>
</dbReference>
<accession>A0ABP7CM63</accession>
<dbReference type="Proteomes" id="UP001500051">
    <property type="component" value="Unassembled WGS sequence"/>
</dbReference>
<dbReference type="InterPro" id="IPR050570">
    <property type="entry name" value="Cell_wall_metabolism_enzyme"/>
</dbReference>
<comment type="caution">
    <text evidence="3">The sequence shown here is derived from an EMBL/GenBank/DDBJ whole genome shotgun (WGS) entry which is preliminary data.</text>
</comment>
<dbReference type="PANTHER" id="PTHR21666:SF270">
    <property type="entry name" value="MUREIN HYDROLASE ACTIVATOR ENVC"/>
    <property type="match status" value="1"/>
</dbReference>
<dbReference type="InterPro" id="IPR016047">
    <property type="entry name" value="M23ase_b-sheet_dom"/>
</dbReference>
<dbReference type="InterPro" id="IPR011055">
    <property type="entry name" value="Dup_hybrid_motif"/>
</dbReference>
<dbReference type="SUPFAM" id="SSF51261">
    <property type="entry name" value="Duplicated hybrid motif"/>
    <property type="match status" value="1"/>
</dbReference>
<evidence type="ECO:0000256" key="1">
    <source>
        <dbReference type="SAM" id="MobiDB-lite"/>
    </source>
</evidence>
<evidence type="ECO:0000313" key="3">
    <source>
        <dbReference type="EMBL" id="GAA3691581.1"/>
    </source>
</evidence>
<sequence length="347" mass="35168">MASQQAERRGWFSHGLAALAISALGLAVAGSVSLTTSAEPMAAPAPAATTVQTDPAGAVLAGGTAPGSTAGGGTVPGTPAAQPSETLPTDPALVAFTRPLSVVDTTRSVRLQAAVVKERAAQRSEELAKSAEAATQAARDAGGAARSQELATNQRATREAAVKIAQERLAEAVRKRVAAETERQGIQTTDPVTTTTGGTDLSVSVAAGGGSASPVPGAVIGAHFGQYGSWSRYHTGLDFRASYGTPIKAVADGVVVYAGNSGDWAGNHIAIRHAGALTSMSSHMSSMAVSAGQSVKAGQTIGYVGSTGRSFGPHLHFELYPAGVRYGDVYRAVNPVPWLRTIGVDVN</sequence>
<evidence type="ECO:0000313" key="4">
    <source>
        <dbReference type="Proteomes" id="UP001500051"/>
    </source>
</evidence>
<dbReference type="PANTHER" id="PTHR21666">
    <property type="entry name" value="PEPTIDASE-RELATED"/>
    <property type="match status" value="1"/>
</dbReference>
<feature type="domain" description="M23ase beta-sheet core" evidence="2">
    <location>
        <begin position="233"/>
        <end position="323"/>
    </location>
</feature>
<reference evidence="4" key="1">
    <citation type="journal article" date="2019" name="Int. J. Syst. Evol. Microbiol.">
        <title>The Global Catalogue of Microorganisms (GCM) 10K type strain sequencing project: providing services to taxonomists for standard genome sequencing and annotation.</title>
        <authorList>
            <consortium name="The Broad Institute Genomics Platform"/>
            <consortium name="The Broad Institute Genome Sequencing Center for Infectious Disease"/>
            <person name="Wu L."/>
            <person name="Ma J."/>
        </authorList>
    </citation>
    <scope>NUCLEOTIDE SEQUENCE [LARGE SCALE GENOMIC DNA]</scope>
    <source>
        <strain evidence="4">JCM 16548</strain>
    </source>
</reference>
<protein>
    <recommendedName>
        <fullName evidence="2">M23ase beta-sheet core domain-containing protein</fullName>
    </recommendedName>
</protein>
<organism evidence="3 4">
    <name type="scientific">Microlunatus aurantiacus</name>
    <dbReference type="NCBI Taxonomy" id="446786"/>
    <lineage>
        <taxon>Bacteria</taxon>
        <taxon>Bacillati</taxon>
        <taxon>Actinomycetota</taxon>
        <taxon>Actinomycetes</taxon>
        <taxon>Propionibacteriales</taxon>
        <taxon>Propionibacteriaceae</taxon>
        <taxon>Microlunatus</taxon>
    </lineage>
</organism>
<dbReference type="RefSeq" id="WP_344810545.1">
    <property type="nucleotide sequence ID" value="NZ_BAAAYX010000002.1"/>
</dbReference>
<feature type="region of interest" description="Disordered" evidence="1">
    <location>
        <begin position="57"/>
        <end position="89"/>
    </location>
</feature>